<organism evidence="6">
    <name type="scientific">Arundo donax</name>
    <name type="common">Giant reed</name>
    <name type="synonym">Donax arundinaceus</name>
    <dbReference type="NCBI Taxonomy" id="35708"/>
    <lineage>
        <taxon>Eukaryota</taxon>
        <taxon>Viridiplantae</taxon>
        <taxon>Streptophyta</taxon>
        <taxon>Embryophyta</taxon>
        <taxon>Tracheophyta</taxon>
        <taxon>Spermatophyta</taxon>
        <taxon>Magnoliopsida</taxon>
        <taxon>Liliopsida</taxon>
        <taxon>Poales</taxon>
        <taxon>Poaceae</taxon>
        <taxon>PACMAD clade</taxon>
        <taxon>Arundinoideae</taxon>
        <taxon>Arundineae</taxon>
        <taxon>Arundo</taxon>
    </lineage>
</organism>
<dbReference type="InterPro" id="IPR001680">
    <property type="entry name" value="WD40_rpt"/>
</dbReference>
<comment type="similarity">
    <text evidence="3">Belongs to the WD repeat STRAP family.</text>
</comment>
<dbReference type="Gene3D" id="2.130.10.10">
    <property type="entry name" value="YVTN repeat-like/Quinoprotein amine dehydrogenase"/>
    <property type="match status" value="1"/>
</dbReference>
<dbReference type="InterPro" id="IPR015943">
    <property type="entry name" value="WD40/YVTN_repeat-like_dom_sf"/>
</dbReference>
<dbReference type="PANTHER" id="PTHR19877:SF17">
    <property type="match status" value="1"/>
</dbReference>
<evidence type="ECO:0000256" key="5">
    <source>
        <dbReference type="PROSITE-ProRule" id="PRU00221"/>
    </source>
</evidence>
<keyword evidence="2" id="KW-0677">Repeat</keyword>
<dbReference type="Pfam" id="PF00400">
    <property type="entry name" value="WD40"/>
    <property type="match status" value="1"/>
</dbReference>
<feature type="repeat" description="WD" evidence="5">
    <location>
        <begin position="17"/>
        <end position="50"/>
    </location>
</feature>
<evidence type="ECO:0000256" key="3">
    <source>
        <dbReference type="ARBA" id="ARBA00038394"/>
    </source>
</evidence>
<evidence type="ECO:0000256" key="1">
    <source>
        <dbReference type="ARBA" id="ARBA00022574"/>
    </source>
</evidence>
<reference evidence="6" key="2">
    <citation type="journal article" date="2015" name="Data Brief">
        <title>Shoot transcriptome of the giant reed, Arundo donax.</title>
        <authorList>
            <person name="Barrero R.A."/>
            <person name="Guerrero F.D."/>
            <person name="Moolhuijzen P."/>
            <person name="Goolsby J.A."/>
            <person name="Tidwell J."/>
            <person name="Bellgard S.E."/>
            <person name="Bellgard M.I."/>
        </authorList>
    </citation>
    <scope>NUCLEOTIDE SEQUENCE</scope>
    <source>
        <tissue evidence="6">Shoot tissue taken approximately 20 cm above the soil surface</tissue>
    </source>
</reference>
<dbReference type="InterPro" id="IPR036322">
    <property type="entry name" value="WD40_repeat_dom_sf"/>
</dbReference>
<dbReference type="GO" id="GO:0032797">
    <property type="term" value="C:SMN complex"/>
    <property type="evidence" value="ECO:0007669"/>
    <property type="project" value="TreeGrafter"/>
</dbReference>
<keyword evidence="1 5" id="KW-0853">WD repeat</keyword>
<dbReference type="PROSITE" id="PS50294">
    <property type="entry name" value="WD_REPEATS_REGION"/>
    <property type="match status" value="1"/>
</dbReference>
<dbReference type="SUPFAM" id="SSF50978">
    <property type="entry name" value="WD40 repeat-like"/>
    <property type="match status" value="1"/>
</dbReference>
<name>A0A0A9E7T1_ARUDO</name>
<reference evidence="6" key="1">
    <citation type="submission" date="2014-09" db="EMBL/GenBank/DDBJ databases">
        <authorList>
            <person name="Magalhaes I.L.F."/>
            <person name="Oliveira U."/>
            <person name="Santos F.R."/>
            <person name="Vidigal T.H.D.A."/>
            <person name="Brescovit A.D."/>
            <person name="Santos A.J."/>
        </authorList>
    </citation>
    <scope>NUCLEOTIDE SEQUENCE</scope>
    <source>
        <tissue evidence="6">Shoot tissue taken approximately 20 cm above the soil surface</tissue>
    </source>
</reference>
<evidence type="ECO:0000256" key="2">
    <source>
        <dbReference type="ARBA" id="ARBA00022737"/>
    </source>
</evidence>
<dbReference type="EMBL" id="GBRH01201051">
    <property type="protein sequence ID" value="JAD96844.1"/>
    <property type="molecule type" value="Transcribed_RNA"/>
</dbReference>
<dbReference type="GO" id="GO:0003723">
    <property type="term" value="F:RNA binding"/>
    <property type="evidence" value="ECO:0007669"/>
    <property type="project" value="TreeGrafter"/>
</dbReference>
<accession>A0A0A9E7T1</accession>
<dbReference type="GO" id="GO:0000387">
    <property type="term" value="P:spliceosomal snRNP assembly"/>
    <property type="evidence" value="ECO:0007669"/>
    <property type="project" value="TreeGrafter"/>
</dbReference>
<dbReference type="SMART" id="SM00320">
    <property type="entry name" value="WD40"/>
    <property type="match status" value="1"/>
</dbReference>
<sequence>MWVRLFDFFTGEEIACNKGHHGPVHCVRFSPVGESYASGSEDGTIRIWQLGLATNDEQEALNANGKMKVGINDAARKIECFHIPKERQAEG</sequence>
<dbReference type="AlphaFoldDB" id="A0A0A9E7T1"/>
<proteinExistence type="inferred from homology"/>
<evidence type="ECO:0000256" key="4">
    <source>
        <dbReference type="ARBA" id="ARBA00040390"/>
    </source>
</evidence>
<dbReference type="PANTHER" id="PTHR19877">
    <property type="entry name" value="EUKARYOTIC TRANSLATION INITIATION FACTOR 3 SUBUNIT I"/>
    <property type="match status" value="1"/>
</dbReference>
<protein>
    <recommendedName>
        <fullName evidence="4">Serine-threonine kinase receptor-associated protein</fullName>
    </recommendedName>
</protein>
<evidence type="ECO:0000313" key="6">
    <source>
        <dbReference type="EMBL" id="JAD96844.1"/>
    </source>
</evidence>
<dbReference type="PROSITE" id="PS50082">
    <property type="entry name" value="WD_REPEATS_2"/>
    <property type="match status" value="1"/>
</dbReference>